<evidence type="ECO:0000256" key="4">
    <source>
        <dbReference type="ARBA" id="ARBA00022475"/>
    </source>
</evidence>
<evidence type="ECO:0000256" key="5">
    <source>
        <dbReference type="ARBA" id="ARBA00022618"/>
    </source>
</evidence>
<evidence type="ECO:0000256" key="6">
    <source>
        <dbReference type="ARBA" id="ARBA00022692"/>
    </source>
</evidence>
<dbReference type="Pfam" id="PF02687">
    <property type="entry name" value="FtsX"/>
    <property type="match status" value="1"/>
</dbReference>
<keyword evidence="4 10" id="KW-1003">Cell membrane</keyword>
<evidence type="ECO:0000256" key="11">
    <source>
        <dbReference type="SAM" id="Phobius"/>
    </source>
</evidence>
<evidence type="ECO:0000256" key="1">
    <source>
        <dbReference type="ARBA" id="ARBA00004651"/>
    </source>
</evidence>
<feature type="transmembrane region" description="Helical" evidence="11">
    <location>
        <begin position="23"/>
        <end position="45"/>
    </location>
</feature>
<feature type="transmembrane region" description="Helical" evidence="11">
    <location>
        <begin position="172"/>
        <end position="192"/>
    </location>
</feature>
<keyword evidence="7 11" id="KW-1133">Transmembrane helix</keyword>
<evidence type="ECO:0000256" key="7">
    <source>
        <dbReference type="ARBA" id="ARBA00022989"/>
    </source>
</evidence>
<dbReference type="NCBIfam" id="NF038347">
    <property type="entry name" value="FtsX_Gpos"/>
    <property type="match status" value="1"/>
</dbReference>
<keyword evidence="9 10" id="KW-0131">Cell cycle</keyword>
<keyword evidence="5 10" id="KW-0132">Cell division</keyword>
<keyword evidence="8 10" id="KW-0472">Membrane</keyword>
<evidence type="ECO:0000256" key="2">
    <source>
        <dbReference type="ARBA" id="ARBA00007379"/>
    </source>
</evidence>
<evidence type="ECO:0000313" key="14">
    <source>
        <dbReference type="EMBL" id="MBD7911113.1"/>
    </source>
</evidence>
<comment type="subcellular location">
    <subcellularLocation>
        <location evidence="1">Cell membrane</location>
        <topology evidence="1">Multi-pass membrane protein</topology>
    </subcellularLocation>
</comment>
<feature type="domain" description="FtsX extracellular" evidence="13">
    <location>
        <begin position="59"/>
        <end position="153"/>
    </location>
</feature>
<accession>A0ABR8PSG0</accession>
<dbReference type="Gene3D" id="3.30.70.3040">
    <property type="match status" value="1"/>
</dbReference>
<gene>
    <name evidence="14" type="ORF">H9661_07065</name>
</gene>
<keyword evidence="6 11" id="KW-0812">Transmembrane</keyword>
<dbReference type="InterPro" id="IPR004513">
    <property type="entry name" value="FtsX"/>
</dbReference>
<dbReference type="PANTHER" id="PTHR47755:SF1">
    <property type="entry name" value="CELL DIVISION PROTEIN FTSX"/>
    <property type="match status" value="1"/>
</dbReference>
<dbReference type="RefSeq" id="WP_143315975.1">
    <property type="nucleotide sequence ID" value="NZ_JACSRA010000008.1"/>
</dbReference>
<sequence>MKINTISYLIGDAFKSLRRNKTISIASTITVLITFMVLGIFSIVAKDASLAIQGVESKVELKVFLTNDIKLIDKREIEVKLREQPGVKDVEYESKEQAYNNIKESMSESEGLLQGYNFDNNPFPESYIVKLEDPSYAQDISDAVKDLEGVESVNDQQEIINTVQNVVKGIRIIGVVLFVILIGVSIFLIMNTTKLTVYSRRREVGIMKFVGATDWFIRWPFIIEGMVIALFGAIFSTIAVFLVYKALFAFIASKLLMVNLVVPSYVFTNLLWKFILGSIVVGGTASYAALRKFLVV</sequence>
<protein>
    <recommendedName>
        <fullName evidence="3 10">Cell division protein FtsX</fullName>
    </recommendedName>
</protein>
<comment type="caution">
    <text evidence="14">The sequence shown here is derived from an EMBL/GenBank/DDBJ whole genome shotgun (WGS) entry which is preliminary data.</text>
</comment>
<evidence type="ECO:0000256" key="3">
    <source>
        <dbReference type="ARBA" id="ARBA00021907"/>
    </source>
</evidence>
<proteinExistence type="inferred from homology"/>
<feature type="transmembrane region" description="Helical" evidence="11">
    <location>
        <begin position="227"/>
        <end position="251"/>
    </location>
</feature>
<evidence type="ECO:0000313" key="15">
    <source>
        <dbReference type="Proteomes" id="UP000627781"/>
    </source>
</evidence>
<organism evidence="14 15">
    <name type="scientific">Clostridium cibarium</name>
    <dbReference type="NCBI Taxonomy" id="2762247"/>
    <lineage>
        <taxon>Bacteria</taxon>
        <taxon>Bacillati</taxon>
        <taxon>Bacillota</taxon>
        <taxon>Clostridia</taxon>
        <taxon>Eubacteriales</taxon>
        <taxon>Clostridiaceae</taxon>
        <taxon>Clostridium</taxon>
    </lineage>
</organism>
<dbReference type="PIRSF" id="PIRSF003097">
    <property type="entry name" value="FtsX"/>
    <property type="match status" value="1"/>
</dbReference>
<dbReference type="PANTHER" id="PTHR47755">
    <property type="entry name" value="CELL DIVISION PROTEIN FTSX"/>
    <property type="match status" value="1"/>
</dbReference>
<feature type="transmembrane region" description="Helical" evidence="11">
    <location>
        <begin position="271"/>
        <end position="290"/>
    </location>
</feature>
<feature type="domain" description="ABC3 transporter permease C-terminal" evidence="12">
    <location>
        <begin position="176"/>
        <end position="293"/>
    </location>
</feature>
<comment type="similarity">
    <text evidence="2 10">Belongs to the ABC-4 integral membrane protein family. FtsX subfamily.</text>
</comment>
<evidence type="ECO:0000259" key="13">
    <source>
        <dbReference type="Pfam" id="PF18075"/>
    </source>
</evidence>
<dbReference type="InterPro" id="IPR040690">
    <property type="entry name" value="FtsX_ECD"/>
</dbReference>
<dbReference type="InterPro" id="IPR058204">
    <property type="entry name" value="FtsX_firmicutes-type"/>
</dbReference>
<dbReference type="Pfam" id="PF18075">
    <property type="entry name" value="FtsX_ECD"/>
    <property type="match status" value="1"/>
</dbReference>
<evidence type="ECO:0000256" key="9">
    <source>
        <dbReference type="ARBA" id="ARBA00023306"/>
    </source>
</evidence>
<comment type="function">
    <text evidence="10">Part of the ABC transporter FtsEX involved in asymmetric cellular division facilitating the initiation of sporulation.</text>
</comment>
<evidence type="ECO:0000259" key="12">
    <source>
        <dbReference type="Pfam" id="PF02687"/>
    </source>
</evidence>
<evidence type="ECO:0000256" key="8">
    <source>
        <dbReference type="ARBA" id="ARBA00023136"/>
    </source>
</evidence>
<keyword evidence="15" id="KW-1185">Reference proteome</keyword>
<dbReference type="EMBL" id="JACSRA010000008">
    <property type="protein sequence ID" value="MBD7911113.1"/>
    <property type="molecule type" value="Genomic_DNA"/>
</dbReference>
<reference evidence="14 15" key="1">
    <citation type="submission" date="2020-08" db="EMBL/GenBank/DDBJ databases">
        <title>A Genomic Blueprint of the Chicken Gut Microbiome.</title>
        <authorList>
            <person name="Gilroy R."/>
            <person name="Ravi A."/>
            <person name="Getino M."/>
            <person name="Pursley I."/>
            <person name="Horton D.L."/>
            <person name="Alikhan N.-F."/>
            <person name="Baker D."/>
            <person name="Gharbi K."/>
            <person name="Hall N."/>
            <person name="Watson M."/>
            <person name="Adriaenssens E.M."/>
            <person name="Foster-Nyarko E."/>
            <person name="Jarju S."/>
            <person name="Secka A."/>
            <person name="Antonio M."/>
            <person name="Oren A."/>
            <person name="Chaudhuri R."/>
            <person name="La Ragione R.M."/>
            <person name="Hildebrand F."/>
            <person name="Pallen M.J."/>
        </authorList>
    </citation>
    <scope>NUCLEOTIDE SEQUENCE [LARGE SCALE GENOMIC DNA]</scope>
    <source>
        <strain evidence="14 15">Sa3CVN1</strain>
    </source>
</reference>
<dbReference type="InterPro" id="IPR003838">
    <property type="entry name" value="ABC3_permease_C"/>
</dbReference>
<dbReference type="Proteomes" id="UP000627781">
    <property type="component" value="Unassembled WGS sequence"/>
</dbReference>
<name>A0ABR8PSG0_9CLOT</name>
<evidence type="ECO:0000256" key="10">
    <source>
        <dbReference type="PIRNR" id="PIRNR003097"/>
    </source>
</evidence>